<accession>A0A4S8JRR0</accession>
<evidence type="ECO:0000313" key="2">
    <source>
        <dbReference type="EMBL" id="THU64757.1"/>
    </source>
</evidence>
<gene>
    <name evidence="2" type="ORF">C4D60_Mb01t29810</name>
</gene>
<evidence type="ECO:0000313" key="3">
    <source>
        <dbReference type="Proteomes" id="UP000317650"/>
    </source>
</evidence>
<reference evidence="2 3" key="1">
    <citation type="journal article" date="2019" name="Nat. Plants">
        <title>Genome sequencing of Musa balbisiana reveals subgenome evolution and function divergence in polyploid bananas.</title>
        <authorList>
            <person name="Yao X."/>
        </authorList>
    </citation>
    <scope>NUCLEOTIDE SEQUENCE [LARGE SCALE GENOMIC DNA]</scope>
    <source>
        <strain evidence="3">cv. DH-PKW</strain>
        <tissue evidence="2">Leaves</tissue>
    </source>
</reference>
<evidence type="ECO:0000256" key="1">
    <source>
        <dbReference type="SAM" id="MobiDB-lite"/>
    </source>
</evidence>
<comment type="caution">
    <text evidence="2">The sequence shown here is derived from an EMBL/GenBank/DDBJ whole genome shotgun (WGS) entry which is preliminary data.</text>
</comment>
<dbReference type="Proteomes" id="UP000317650">
    <property type="component" value="Chromosome 1"/>
</dbReference>
<dbReference type="EMBL" id="PYDT01000004">
    <property type="protein sequence ID" value="THU64757.1"/>
    <property type="molecule type" value="Genomic_DNA"/>
</dbReference>
<proteinExistence type="predicted"/>
<dbReference type="AlphaFoldDB" id="A0A4S8JRR0"/>
<name>A0A4S8JRR0_MUSBA</name>
<feature type="region of interest" description="Disordered" evidence="1">
    <location>
        <begin position="48"/>
        <end position="70"/>
    </location>
</feature>
<protein>
    <submittedName>
        <fullName evidence="2">Uncharacterized protein</fullName>
    </submittedName>
</protein>
<organism evidence="2 3">
    <name type="scientific">Musa balbisiana</name>
    <name type="common">Banana</name>
    <dbReference type="NCBI Taxonomy" id="52838"/>
    <lineage>
        <taxon>Eukaryota</taxon>
        <taxon>Viridiplantae</taxon>
        <taxon>Streptophyta</taxon>
        <taxon>Embryophyta</taxon>
        <taxon>Tracheophyta</taxon>
        <taxon>Spermatophyta</taxon>
        <taxon>Magnoliopsida</taxon>
        <taxon>Liliopsida</taxon>
        <taxon>Zingiberales</taxon>
        <taxon>Musaceae</taxon>
        <taxon>Musa</taxon>
    </lineage>
</organism>
<keyword evidence="3" id="KW-1185">Reference proteome</keyword>
<sequence>MPPSGGVEACAEDGPPCPRVRLAEERAVGGCRTRRVVDALCEPYVVPSGPGRGLEDPSRGASRCHGPRPQVRWGYPLSLSI</sequence>